<evidence type="ECO:0000256" key="8">
    <source>
        <dbReference type="HAMAP-Rule" id="MF_02006"/>
    </source>
</evidence>
<comment type="subcellular location">
    <subcellularLocation>
        <location evidence="8">Cytoplasm</location>
    </subcellularLocation>
</comment>
<reference evidence="11 12" key="1">
    <citation type="journal article" date="2020" name="Int. J. Syst. Evol. Microbiol.">
        <title>Ureaplasma miroungigenitalium sp. nov. isolated from northern elephant seals (Mirounga angustirostris) and Ureaplasma zalophigenitalium sp. nov. isolated from California sea lions (Zalophus californianus).</title>
        <authorList>
            <person name="Volokhov D.V."/>
            <person name="Gulland F.M."/>
            <person name="Gao Y."/>
            <person name="Chizhikov V.E."/>
        </authorList>
    </citation>
    <scope>NUCLEOTIDE SEQUENCE [LARGE SCALE GENOMIC DNA]</scope>
    <source>
        <strain evidence="11 12">ES3182-GEN</strain>
    </source>
</reference>
<evidence type="ECO:0000256" key="2">
    <source>
        <dbReference type="ARBA" id="ARBA00022741"/>
    </source>
</evidence>
<dbReference type="InterPro" id="IPR024107">
    <property type="entry name" value="Tyr-tRNA-ligase_bac_1"/>
</dbReference>
<dbReference type="CDD" id="cd00805">
    <property type="entry name" value="TyrRS_core"/>
    <property type="match status" value="1"/>
</dbReference>
<dbReference type="InterPro" id="IPR002305">
    <property type="entry name" value="aa-tRNA-synth_Ic"/>
</dbReference>
<feature type="binding site" evidence="8">
    <location>
        <position position="162"/>
    </location>
    <ligand>
        <name>L-tyrosine</name>
        <dbReference type="ChEBI" id="CHEBI:58315"/>
    </ligand>
</feature>
<feature type="short sequence motif" description="'KMSKS' region" evidence="8">
    <location>
        <begin position="224"/>
        <end position="228"/>
    </location>
</feature>
<evidence type="ECO:0000256" key="1">
    <source>
        <dbReference type="ARBA" id="ARBA00022598"/>
    </source>
</evidence>
<dbReference type="InterPro" id="IPR054608">
    <property type="entry name" value="SYY-like_C"/>
</dbReference>
<sequence length="414" mass="46687">MKNIISELRQRNLINNITNEEKLNNALASGYGIYVGFDPSFDSLHLGNYIMIMLLKRFHQAGIKTVAIVGGATGMIGDPSGKSKERNLLDKDTLAHNITNVTQQLVTYAQSEVINNYQFYEKMNFLDFLRDVGKSININYLLEKEIISSRLSTGISFTEFSYNLLQGYDFLQLYKNHRIAIQAGGSDQWGNITTGVEIIRKNIGDDNLACGLTINLLVNKDGKKFGKSEKGAVYLSEKYTSAYEMYQFLINQADEDIAQLLYSLTMISVADIQQLLNEHEQQKHLRLAQKKLAETVVTDVHGTQKLQQAISISQALFNGDINALSPEDLRIAFKTIPSVEIKELPLSLVDLLIQMEIATSKRVARELITNNSLLINGQKINDEQYILESKDLLLNQYILVKKGKRNYFLASITL</sequence>
<keyword evidence="12" id="KW-1185">Reference proteome</keyword>
<dbReference type="PROSITE" id="PS50889">
    <property type="entry name" value="S4"/>
    <property type="match status" value="1"/>
</dbReference>
<protein>
    <recommendedName>
        <fullName evidence="8">Tyrosine--tRNA ligase</fullName>
        <ecNumber evidence="8">6.1.1.1</ecNumber>
    </recommendedName>
    <alternativeName>
        <fullName evidence="8">Tyrosyl-tRNA synthetase</fullName>
        <shortName evidence="8">TyrRS</shortName>
    </alternativeName>
</protein>
<dbReference type="Gene3D" id="1.10.240.10">
    <property type="entry name" value="Tyrosyl-Transfer RNA Synthetase"/>
    <property type="match status" value="1"/>
</dbReference>
<evidence type="ECO:0000259" key="10">
    <source>
        <dbReference type="SMART" id="SM00363"/>
    </source>
</evidence>
<dbReference type="InterPro" id="IPR002942">
    <property type="entry name" value="S4_RNA-bd"/>
</dbReference>
<name>A0ABT3BMT7_9BACT</name>
<keyword evidence="2 8" id="KW-0547">Nucleotide-binding</keyword>
<dbReference type="EMBL" id="JAOXHL010000001">
    <property type="protein sequence ID" value="MCV3728467.1"/>
    <property type="molecule type" value="Genomic_DNA"/>
</dbReference>
<dbReference type="SUPFAM" id="SSF52374">
    <property type="entry name" value="Nucleotidylyl transferase"/>
    <property type="match status" value="1"/>
</dbReference>
<evidence type="ECO:0000313" key="12">
    <source>
        <dbReference type="Proteomes" id="UP001208245"/>
    </source>
</evidence>
<evidence type="ECO:0000256" key="4">
    <source>
        <dbReference type="ARBA" id="ARBA00022884"/>
    </source>
</evidence>
<dbReference type="InterPro" id="IPR036986">
    <property type="entry name" value="S4_RNA-bd_sf"/>
</dbReference>
<accession>A0ABT3BMT7</accession>
<keyword evidence="4 9" id="KW-0694">RNA-binding</keyword>
<evidence type="ECO:0000313" key="11">
    <source>
        <dbReference type="EMBL" id="MCV3728467.1"/>
    </source>
</evidence>
<evidence type="ECO:0000256" key="3">
    <source>
        <dbReference type="ARBA" id="ARBA00022840"/>
    </source>
</evidence>
<feature type="binding site" evidence="8">
    <location>
        <position position="227"/>
    </location>
    <ligand>
        <name>ATP</name>
        <dbReference type="ChEBI" id="CHEBI:30616"/>
    </ligand>
</feature>
<dbReference type="Pfam" id="PF00579">
    <property type="entry name" value="tRNA-synt_1b"/>
    <property type="match status" value="1"/>
</dbReference>
<dbReference type="PANTHER" id="PTHR11766">
    <property type="entry name" value="TYROSYL-TRNA SYNTHETASE"/>
    <property type="match status" value="1"/>
</dbReference>
<dbReference type="EC" id="6.1.1.1" evidence="8"/>
<dbReference type="Proteomes" id="UP001208245">
    <property type="component" value="Unassembled WGS sequence"/>
</dbReference>
<evidence type="ECO:0000256" key="7">
    <source>
        <dbReference type="ARBA" id="ARBA00048248"/>
    </source>
</evidence>
<proteinExistence type="inferred from homology"/>
<dbReference type="RefSeq" id="WP_263821782.1">
    <property type="nucleotide sequence ID" value="NZ_JAOXHK010000002.1"/>
</dbReference>
<dbReference type="Pfam" id="PF22421">
    <property type="entry name" value="SYY_C-terminal"/>
    <property type="match status" value="1"/>
</dbReference>
<dbReference type="SMART" id="SM00363">
    <property type="entry name" value="S4"/>
    <property type="match status" value="1"/>
</dbReference>
<comment type="caution">
    <text evidence="8">Lacks conserved residue(s) required for the propagation of feature annotation.</text>
</comment>
<keyword evidence="6 8" id="KW-0030">Aminoacyl-tRNA synthetase</keyword>
<dbReference type="Gene3D" id="3.40.50.620">
    <property type="entry name" value="HUPs"/>
    <property type="match status" value="1"/>
</dbReference>
<keyword evidence="3 8" id="KW-0067">ATP-binding</keyword>
<dbReference type="Gene3D" id="3.10.290.10">
    <property type="entry name" value="RNA-binding S4 domain"/>
    <property type="match status" value="1"/>
</dbReference>
<feature type="domain" description="RNA-binding S4" evidence="10">
    <location>
        <begin position="347"/>
        <end position="404"/>
    </location>
</feature>
<comment type="function">
    <text evidence="8">Catalyzes the attachment of tyrosine to tRNA(Tyr) in a two-step reaction: tyrosine is first activated by ATP to form Tyr-AMP and then transferred to the acceptor end of tRNA(Tyr).</text>
</comment>
<dbReference type="PRINTS" id="PR01040">
    <property type="entry name" value="TRNASYNTHTYR"/>
</dbReference>
<evidence type="ECO:0000256" key="5">
    <source>
        <dbReference type="ARBA" id="ARBA00022917"/>
    </source>
</evidence>
<dbReference type="GO" id="GO:0004831">
    <property type="term" value="F:tyrosine-tRNA ligase activity"/>
    <property type="evidence" value="ECO:0007669"/>
    <property type="project" value="UniProtKB-EC"/>
</dbReference>
<gene>
    <name evidence="8 11" type="primary">tyrS</name>
    <name evidence="11" type="ORF">OF376_01635</name>
</gene>
<dbReference type="InterPro" id="IPR024088">
    <property type="entry name" value="Tyr-tRNA-ligase_bac-type"/>
</dbReference>
<feature type="binding site" evidence="8">
    <location>
        <position position="166"/>
    </location>
    <ligand>
        <name>L-tyrosine</name>
        <dbReference type="ChEBI" id="CHEBI:58315"/>
    </ligand>
</feature>
<comment type="subunit">
    <text evidence="8">Homodimer.</text>
</comment>
<comment type="similarity">
    <text evidence="8">Belongs to the class-I aminoacyl-tRNA synthetase family. TyrS type 1 subfamily.</text>
</comment>
<dbReference type="NCBIfam" id="TIGR00234">
    <property type="entry name" value="tyrS"/>
    <property type="match status" value="1"/>
</dbReference>
<evidence type="ECO:0000256" key="9">
    <source>
        <dbReference type="PROSITE-ProRule" id="PRU00182"/>
    </source>
</evidence>
<keyword evidence="8" id="KW-0963">Cytoplasm</keyword>
<keyword evidence="1 8" id="KW-0436">Ligase</keyword>
<dbReference type="HAMAP" id="MF_02006">
    <property type="entry name" value="Tyr_tRNA_synth_type1"/>
    <property type="match status" value="1"/>
</dbReference>
<dbReference type="PANTHER" id="PTHR11766:SF0">
    <property type="entry name" value="TYROSINE--TRNA LIGASE, MITOCHONDRIAL"/>
    <property type="match status" value="1"/>
</dbReference>
<keyword evidence="5 8" id="KW-0648">Protein biosynthesis</keyword>
<dbReference type="InterPro" id="IPR014729">
    <property type="entry name" value="Rossmann-like_a/b/a_fold"/>
</dbReference>
<feature type="binding site" evidence="8">
    <location>
        <position position="34"/>
    </location>
    <ligand>
        <name>L-tyrosine</name>
        <dbReference type="ChEBI" id="CHEBI:58315"/>
    </ligand>
</feature>
<dbReference type="CDD" id="cd00165">
    <property type="entry name" value="S4"/>
    <property type="match status" value="1"/>
</dbReference>
<dbReference type="InterPro" id="IPR002307">
    <property type="entry name" value="Tyr-tRNA-ligase"/>
</dbReference>
<evidence type="ECO:0000256" key="6">
    <source>
        <dbReference type="ARBA" id="ARBA00023146"/>
    </source>
</evidence>
<dbReference type="SUPFAM" id="SSF55174">
    <property type="entry name" value="Alpha-L RNA-binding motif"/>
    <property type="match status" value="1"/>
</dbReference>
<comment type="catalytic activity">
    <reaction evidence="7 8">
        <text>tRNA(Tyr) + L-tyrosine + ATP = L-tyrosyl-tRNA(Tyr) + AMP + diphosphate + H(+)</text>
        <dbReference type="Rhea" id="RHEA:10220"/>
        <dbReference type="Rhea" id="RHEA-COMP:9706"/>
        <dbReference type="Rhea" id="RHEA-COMP:9707"/>
        <dbReference type="ChEBI" id="CHEBI:15378"/>
        <dbReference type="ChEBI" id="CHEBI:30616"/>
        <dbReference type="ChEBI" id="CHEBI:33019"/>
        <dbReference type="ChEBI" id="CHEBI:58315"/>
        <dbReference type="ChEBI" id="CHEBI:78442"/>
        <dbReference type="ChEBI" id="CHEBI:78536"/>
        <dbReference type="ChEBI" id="CHEBI:456215"/>
        <dbReference type="EC" id="6.1.1.1"/>
    </reaction>
</comment>
<organism evidence="11 12">
    <name type="scientific">Ureaplasma miroungigenitalium</name>
    <dbReference type="NCBI Taxonomy" id="1042321"/>
    <lineage>
        <taxon>Bacteria</taxon>
        <taxon>Bacillati</taxon>
        <taxon>Mycoplasmatota</taxon>
        <taxon>Mycoplasmoidales</taxon>
        <taxon>Mycoplasmoidaceae</taxon>
        <taxon>Ureaplasma</taxon>
    </lineage>
</organism>
<comment type="caution">
    <text evidence="11">The sequence shown here is derived from an EMBL/GenBank/DDBJ whole genome shotgun (WGS) entry which is preliminary data.</text>
</comment>